<sequence length="499" mass="57991">MYRKENKNLIFFYVPNKVLIGIFQFLDVHSRLKASLVCKTWIQLMDYPKLLCDVKIQFIGEVDETIERFSRMTRHFKWFSFYKVVIDGPVVEFLKKYSSQFVILSFRECGVSTSNLKSIFPDKILHCDNLRTLHLLNTDIGFLFAPFPNLTELKLRLYFGLSDYVLSQFSTLFKLEKLSLGDCIVYEEESCKALHVTEEEIEAHPSHNILSFVCIKMLIEKHRTTLRYINFFNLHLTGDDILTISDIEGLKLKQMIFPENLNNMYVERFCENQLSLVFFDFTSLLDAGDNTVSAVCKCLKNLQVLLLFNKHTIDKCIIEIFQLQHLIKLDLFYCHAISQLSYKKAVLDLKTFKLKYLNLSFAKISDDDLFKVLKCNKNIRYLNVSGTCISNETLNMICKYLIQLECLILSSCSAISDSGLTGEFENSASLTPTPLCNLKYLTELNLDNNPLITIKGCIKAIRFPRLEKLFLYDCHGLILNEEFKMELKKQNPCLHDLYI</sequence>
<dbReference type="EMBL" id="BMAO01014416">
    <property type="protein sequence ID" value="GFQ94892.1"/>
    <property type="molecule type" value="Genomic_DNA"/>
</dbReference>
<accession>A0A8X6KE48</accession>
<comment type="caution">
    <text evidence="2">The sequence shown here is derived from an EMBL/GenBank/DDBJ whole genome shotgun (WGS) entry which is preliminary data.</text>
</comment>
<protein>
    <recommendedName>
        <fullName evidence="1">F-box domain-containing protein</fullName>
    </recommendedName>
</protein>
<dbReference type="Gene3D" id="1.20.1280.50">
    <property type="match status" value="1"/>
</dbReference>
<dbReference type="Pfam" id="PF00646">
    <property type="entry name" value="F-box"/>
    <property type="match status" value="1"/>
</dbReference>
<dbReference type="PROSITE" id="PS50181">
    <property type="entry name" value="FBOX"/>
    <property type="match status" value="1"/>
</dbReference>
<evidence type="ECO:0000259" key="1">
    <source>
        <dbReference type="PROSITE" id="PS50181"/>
    </source>
</evidence>
<dbReference type="SMART" id="SM00256">
    <property type="entry name" value="FBOX"/>
    <property type="match status" value="1"/>
</dbReference>
<gene>
    <name evidence="2" type="ORF">TNCT_126231</name>
    <name evidence="3" type="ORF">TNCT_254261</name>
</gene>
<keyword evidence="4" id="KW-1185">Reference proteome</keyword>
<dbReference type="SUPFAM" id="SSF52047">
    <property type="entry name" value="RNI-like"/>
    <property type="match status" value="1"/>
</dbReference>
<dbReference type="InterPro" id="IPR001810">
    <property type="entry name" value="F-box_dom"/>
</dbReference>
<dbReference type="EMBL" id="BMAO01010744">
    <property type="protein sequence ID" value="GFQ69183.1"/>
    <property type="molecule type" value="Genomic_DNA"/>
</dbReference>
<name>A0A8X6KE48_TRICU</name>
<dbReference type="OrthoDB" id="6483158at2759"/>
<organism evidence="2 4">
    <name type="scientific">Trichonephila clavata</name>
    <name type="common">Joro spider</name>
    <name type="synonym">Nephila clavata</name>
    <dbReference type="NCBI Taxonomy" id="2740835"/>
    <lineage>
        <taxon>Eukaryota</taxon>
        <taxon>Metazoa</taxon>
        <taxon>Ecdysozoa</taxon>
        <taxon>Arthropoda</taxon>
        <taxon>Chelicerata</taxon>
        <taxon>Arachnida</taxon>
        <taxon>Araneae</taxon>
        <taxon>Araneomorphae</taxon>
        <taxon>Entelegynae</taxon>
        <taxon>Araneoidea</taxon>
        <taxon>Nephilidae</taxon>
        <taxon>Trichonephila</taxon>
    </lineage>
</organism>
<dbReference type="GO" id="GO:0019005">
    <property type="term" value="C:SCF ubiquitin ligase complex"/>
    <property type="evidence" value="ECO:0007669"/>
    <property type="project" value="TreeGrafter"/>
</dbReference>
<dbReference type="Proteomes" id="UP000887116">
    <property type="component" value="Unassembled WGS sequence"/>
</dbReference>
<evidence type="ECO:0000313" key="2">
    <source>
        <dbReference type="EMBL" id="GFQ69183.1"/>
    </source>
</evidence>
<proteinExistence type="predicted"/>
<evidence type="ECO:0000313" key="4">
    <source>
        <dbReference type="Proteomes" id="UP000887116"/>
    </source>
</evidence>
<dbReference type="InterPro" id="IPR032675">
    <property type="entry name" value="LRR_dom_sf"/>
</dbReference>
<dbReference type="PANTHER" id="PTHR13318">
    <property type="entry name" value="PARTNER OF PAIRED, ISOFORM B-RELATED"/>
    <property type="match status" value="1"/>
</dbReference>
<dbReference type="GO" id="GO:0031146">
    <property type="term" value="P:SCF-dependent proteasomal ubiquitin-dependent protein catabolic process"/>
    <property type="evidence" value="ECO:0007669"/>
    <property type="project" value="TreeGrafter"/>
</dbReference>
<dbReference type="InterPro" id="IPR036047">
    <property type="entry name" value="F-box-like_dom_sf"/>
</dbReference>
<reference evidence="2" key="1">
    <citation type="submission" date="2020-07" db="EMBL/GenBank/DDBJ databases">
        <title>Multicomponent nature underlies the extraordinary mechanical properties of spider dragline silk.</title>
        <authorList>
            <person name="Kono N."/>
            <person name="Nakamura H."/>
            <person name="Mori M."/>
            <person name="Yoshida Y."/>
            <person name="Ohtoshi R."/>
            <person name="Malay A.D."/>
            <person name="Moran D.A.P."/>
            <person name="Tomita M."/>
            <person name="Numata K."/>
            <person name="Arakawa K."/>
        </authorList>
    </citation>
    <scope>NUCLEOTIDE SEQUENCE</scope>
</reference>
<evidence type="ECO:0000313" key="3">
    <source>
        <dbReference type="EMBL" id="GFQ94892.1"/>
    </source>
</evidence>
<dbReference type="AlphaFoldDB" id="A0A8X6KE48"/>
<dbReference type="SUPFAM" id="SSF81383">
    <property type="entry name" value="F-box domain"/>
    <property type="match status" value="1"/>
</dbReference>
<feature type="domain" description="F-box" evidence="1">
    <location>
        <begin position="8"/>
        <end position="54"/>
    </location>
</feature>
<dbReference type="Gene3D" id="3.80.10.10">
    <property type="entry name" value="Ribonuclease Inhibitor"/>
    <property type="match status" value="2"/>
</dbReference>